<organism evidence="1 2">
    <name type="scientific">Rickenella mellea</name>
    <dbReference type="NCBI Taxonomy" id="50990"/>
    <lineage>
        <taxon>Eukaryota</taxon>
        <taxon>Fungi</taxon>
        <taxon>Dikarya</taxon>
        <taxon>Basidiomycota</taxon>
        <taxon>Agaricomycotina</taxon>
        <taxon>Agaricomycetes</taxon>
        <taxon>Hymenochaetales</taxon>
        <taxon>Rickenellaceae</taxon>
        <taxon>Rickenella</taxon>
    </lineage>
</organism>
<dbReference type="AlphaFoldDB" id="A0A4Y7Q3V2"/>
<dbReference type="VEuPathDB" id="FungiDB:BD410DRAFT_724190"/>
<dbReference type="EMBL" id="ML170180">
    <property type="protein sequence ID" value="TDL21579.1"/>
    <property type="molecule type" value="Genomic_DNA"/>
</dbReference>
<dbReference type="STRING" id="50990.A0A4Y7Q3V2"/>
<proteinExistence type="predicted"/>
<evidence type="ECO:0000313" key="1">
    <source>
        <dbReference type="EMBL" id="TDL21579.1"/>
    </source>
</evidence>
<dbReference type="Proteomes" id="UP000294933">
    <property type="component" value="Unassembled WGS sequence"/>
</dbReference>
<gene>
    <name evidence="1" type="ORF">BD410DRAFT_724190</name>
</gene>
<evidence type="ECO:0008006" key="3">
    <source>
        <dbReference type="Google" id="ProtNLM"/>
    </source>
</evidence>
<protein>
    <recommendedName>
        <fullName evidence="3">J domain-containing protein</fullName>
    </recommendedName>
</protein>
<evidence type="ECO:0000313" key="2">
    <source>
        <dbReference type="Proteomes" id="UP000294933"/>
    </source>
</evidence>
<sequence>MNKGQVAKSWAGYETWWSTVGQRGALHFHTISWPIFTSAKTPEDLTTASIALFVLSPHHSNGKSAKDRIKEQLLRWHPDRFEGKWLPLVPDEEKSIVREGMGQVVRALNELLNRES</sequence>
<name>A0A4Y7Q3V2_9AGAM</name>
<accession>A0A4Y7Q3V2</accession>
<keyword evidence="2" id="KW-1185">Reference proteome</keyword>
<dbReference type="OrthoDB" id="412109at2759"/>
<reference evidence="1 2" key="1">
    <citation type="submission" date="2018-06" db="EMBL/GenBank/DDBJ databases">
        <title>A transcriptomic atlas of mushroom development highlights an independent origin of complex multicellularity.</title>
        <authorList>
            <consortium name="DOE Joint Genome Institute"/>
            <person name="Krizsan K."/>
            <person name="Almasi E."/>
            <person name="Merenyi Z."/>
            <person name="Sahu N."/>
            <person name="Viragh M."/>
            <person name="Koszo T."/>
            <person name="Mondo S."/>
            <person name="Kiss B."/>
            <person name="Balint B."/>
            <person name="Kues U."/>
            <person name="Barry K."/>
            <person name="Hegedus J.C."/>
            <person name="Henrissat B."/>
            <person name="Johnson J."/>
            <person name="Lipzen A."/>
            <person name="Ohm R."/>
            <person name="Nagy I."/>
            <person name="Pangilinan J."/>
            <person name="Yan J."/>
            <person name="Xiong Y."/>
            <person name="Grigoriev I.V."/>
            <person name="Hibbett D.S."/>
            <person name="Nagy L.G."/>
        </authorList>
    </citation>
    <scope>NUCLEOTIDE SEQUENCE [LARGE SCALE GENOMIC DNA]</scope>
    <source>
        <strain evidence="1 2">SZMC22713</strain>
    </source>
</reference>